<comment type="caution">
    <text evidence="2">The sequence shown here is derived from an EMBL/GenBank/DDBJ whole genome shotgun (WGS) entry which is preliminary data.</text>
</comment>
<reference evidence="2 3" key="1">
    <citation type="journal article" date="2014" name="Int. J. Syst. Evol. Microbiol.">
        <title>Complete genome sequence of Corynebacterium casei LMG S-19264T (=DSM 44701T), isolated from a smear-ripened cheese.</title>
        <authorList>
            <consortium name="US DOE Joint Genome Institute (JGI-PGF)"/>
            <person name="Walter F."/>
            <person name="Albersmeier A."/>
            <person name="Kalinowski J."/>
            <person name="Ruckert C."/>
        </authorList>
    </citation>
    <scope>NUCLEOTIDE SEQUENCE [LARGE SCALE GENOMIC DNA]</scope>
    <source>
        <strain evidence="2 3">CGMCC 4.7111</strain>
    </source>
</reference>
<evidence type="ECO:0000313" key="2">
    <source>
        <dbReference type="EMBL" id="GGN68268.1"/>
    </source>
</evidence>
<feature type="region of interest" description="Disordered" evidence="1">
    <location>
        <begin position="15"/>
        <end position="49"/>
    </location>
</feature>
<evidence type="ECO:0000256" key="1">
    <source>
        <dbReference type="SAM" id="MobiDB-lite"/>
    </source>
</evidence>
<dbReference type="AlphaFoldDB" id="A0A917Y6G1"/>
<gene>
    <name evidence="2" type="ORF">GCM10011579_041570</name>
</gene>
<name>A0A917Y6G1_9ACTN</name>
<sequence>MPVPVRVRVPVRVPVIGKGGEGGAQKQARRPEPWDVPGKRWSGVTSRPN</sequence>
<dbReference type="Proteomes" id="UP000600365">
    <property type="component" value="Unassembled WGS sequence"/>
</dbReference>
<proteinExistence type="predicted"/>
<evidence type="ECO:0000313" key="3">
    <source>
        <dbReference type="Proteomes" id="UP000600365"/>
    </source>
</evidence>
<accession>A0A917Y6G1</accession>
<protein>
    <submittedName>
        <fullName evidence="2">Uncharacterized protein</fullName>
    </submittedName>
</protein>
<keyword evidence="3" id="KW-1185">Reference proteome</keyword>
<organism evidence="2 3">
    <name type="scientific">Streptomyces albiflavescens</name>
    <dbReference type="NCBI Taxonomy" id="1623582"/>
    <lineage>
        <taxon>Bacteria</taxon>
        <taxon>Bacillati</taxon>
        <taxon>Actinomycetota</taxon>
        <taxon>Actinomycetes</taxon>
        <taxon>Kitasatosporales</taxon>
        <taxon>Streptomycetaceae</taxon>
        <taxon>Streptomyces</taxon>
    </lineage>
</organism>
<dbReference type="EMBL" id="BMMM01000007">
    <property type="protein sequence ID" value="GGN68268.1"/>
    <property type="molecule type" value="Genomic_DNA"/>
</dbReference>